<proteinExistence type="predicted"/>
<evidence type="ECO:0000313" key="6">
    <source>
        <dbReference type="WBParaSite" id="MBELARI_LOCUS11395"/>
    </source>
</evidence>
<dbReference type="GO" id="GO:0031593">
    <property type="term" value="F:polyubiquitin modification-dependent protein binding"/>
    <property type="evidence" value="ECO:0007669"/>
    <property type="project" value="TreeGrafter"/>
</dbReference>
<evidence type="ECO:0000256" key="3">
    <source>
        <dbReference type="SAM" id="MobiDB-lite"/>
    </source>
</evidence>
<comment type="subcellular location">
    <subcellularLocation>
        <location evidence="1">Nucleus</location>
    </subcellularLocation>
</comment>
<sequence>MNLFDPIPDIFALFEKFDKLFFEGQLACGKIEWSPRMTVSAGICYFDKSEGPFLIRLSKPLLKDRPRKDIEETMLHEMIHAYLFVTKGFSIRNGVDGHGPMFQEHMRRINIEAGTDITIYHSFYAEVDSYKQHWWRCNGPCRQRLPYLGLLRRSRNRTPGPNDFWWRDHEEKCGGTYEKIKEPEGYEDKKKKTDKHPVSKKSALENYFAPSSTTSRSEKIKKPDTNNATKSPALKMQTLDTYFRKKENEEHVTKARKRNYGGSTLASEGPSKKKCEKIEEPDANFTGEPVTVSFDSTSCFKLMDKNRPRREFLSHLFKVATIIEWEYVTEYMASVTWASWKMHDQWEFYLEINIDNPDPANLDNGPPHPHVGYGFKELIKDDKWRETMVDAQFAYHVTNVEHTGPSSHPNYSKLEWSLAMDPDFDRKLVGLPCIFFSTTLYNTELPKSGPYPRKGKLGHKYWRVKVPMHRFNEYSIFYCRNPKNYLYNGVRQYQVRLVLVRNEEAVELLKNIPDIVKLNTFNNPFLCLDGGRWKTNNYWKVTRPDIKYWVNFVVLGDFQLDECEWDGCKRNNQQGRELDRENQADQLIVQWANHQKWSGNQ</sequence>
<dbReference type="Pfam" id="PF22934">
    <property type="entry name" value="SPRTN_ZBD"/>
    <property type="match status" value="1"/>
</dbReference>
<accession>A0AAF3EBS7</accession>
<organism evidence="5 6">
    <name type="scientific">Mesorhabditis belari</name>
    <dbReference type="NCBI Taxonomy" id="2138241"/>
    <lineage>
        <taxon>Eukaryota</taxon>
        <taxon>Metazoa</taxon>
        <taxon>Ecdysozoa</taxon>
        <taxon>Nematoda</taxon>
        <taxon>Chromadorea</taxon>
        <taxon>Rhabditida</taxon>
        <taxon>Rhabditina</taxon>
        <taxon>Rhabditomorpha</taxon>
        <taxon>Rhabditoidea</taxon>
        <taxon>Rhabditidae</taxon>
        <taxon>Mesorhabditinae</taxon>
        <taxon>Mesorhabditis</taxon>
    </lineage>
</organism>
<feature type="compositionally biased region" description="Basic and acidic residues" evidence="3">
    <location>
        <begin position="242"/>
        <end position="253"/>
    </location>
</feature>
<feature type="region of interest" description="Disordered" evidence="3">
    <location>
        <begin position="184"/>
        <end position="274"/>
    </location>
</feature>
<dbReference type="SMART" id="SM00731">
    <property type="entry name" value="SprT"/>
    <property type="match status" value="1"/>
</dbReference>
<reference evidence="6" key="1">
    <citation type="submission" date="2024-02" db="UniProtKB">
        <authorList>
            <consortium name="WormBaseParasite"/>
        </authorList>
    </citation>
    <scope>IDENTIFICATION</scope>
</reference>
<evidence type="ECO:0000256" key="2">
    <source>
        <dbReference type="ARBA" id="ARBA00023242"/>
    </source>
</evidence>
<dbReference type="GO" id="GO:0006974">
    <property type="term" value="P:DNA damage response"/>
    <property type="evidence" value="ECO:0007669"/>
    <property type="project" value="InterPro"/>
</dbReference>
<evidence type="ECO:0000256" key="1">
    <source>
        <dbReference type="ARBA" id="ARBA00004123"/>
    </source>
</evidence>
<dbReference type="GO" id="GO:0003697">
    <property type="term" value="F:single-stranded DNA binding"/>
    <property type="evidence" value="ECO:0007669"/>
    <property type="project" value="InterPro"/>
</dbReference>
<dbReference type="Pfam" id="PF10263">
    <property type="entry name" value="SprT-like"/>
    <property type="match status" value="1"/>
</dbReference>
<feature type="domain" description="SprT-like" evidence="4">
    <location>
        <begin position="8"/>
        <end position="180"/>
    </location>
</feature>
<keyword evidence="5" id="KW-1185">Reference proteome</keyword>
<dbReference type="InterPro" id="IPR006640">
    <property type="entry name" value="SprT-like_domain"/>
</dbReference>
<feature type="compositionally biased region" description="Basic and acidic residues" evidence="3">
    <location>
        <begin position="184"/>
        <end position="197"/>
    </location>
</feature>
<protein>
    <recommendedName>
        <fullName evidence="4">SprT-like domain-containing protein</fullName>
    </recommendedName>
</protein>
<dbReference type="GO" id="GO:0005634">
    <property type="term" value="C:nucleus"/>
    <property type="evidence" value="ECO:0007669"/>
    <property type="project" value="UniProtKB-SubCell"/>
</dbReference>
<name>A0AAF3EBS7_9BILA</name>
<dbReference type="WBParaSite" id="MBELARI_LOCUS11395">
    <property type="protein sequence ID" value="MBELARI_LOCUS11395"/>
    <property type="gene ID" value="MBELARI_LOCUS11395"/>
</dbReference>
<dbReference type="InterPro" id="IPR044245">
    <property type="entry name" value="Spartan"/>
</dbReference>
<dbReference type="GO" id="GO:0004222">
    <property type="term" value="F:metalloendopeptidase activity"/>
    <property type="evidence" value="ECO:0007669"/>
    <property type="project" value="InterPro"/>
</dbReference>
<evidence type="ECO:0000259" key="4">
    <source>
        <dbReference type="SMART" id="SM00731"/>
    </source>
</evidence>
<dbReference type="Proteomes" id="UP000887575">
    <property type="component" value="Unassembled WGS sequence"/>
</dbReference>
<dbReference type="PANTHER" id="PTHR21220:SF0">
    <property type="entry name" value="DNA-DEPENDENT METALLOPROTEASE SPRTN"/>
    <property type="match status" value="1"/>
</dbReference>
<dbReference type="AlphaFoldDB" id="A0AAF3EBS7"/>
<dbReference type="InterPro" id="IPR055220">
    <property type="entry name" value="SPRTN_ZBD"/>
</dbReference>
<dbReference type="PANTHER" id="PTHR21220">
    <property type="entry name" value="DNA-DEPENDENT METALLOPROTEASE SPRTN"/>
    <property type="match status" value="1"/>
</dbReference>
<keyword evidence="2" id="KW-0539">Nucleus</keyword>
<evidence type="ECO:0000313" key="5">
    <source>
        <dbReference type="Proteomes" id="UP000887575"/>
    </source>
</evidence>